<name>A0A8T3C4S0_DENNO</name>
<dbReference type="Proteomes" id="UP000829196">
    <property type="component" value="Unassembled WGS sequence"/>
</dbReference>
<dbReference type="GO" id="GO:0008270">
    <property type="term" value="F:zinc ion binding"/>
    <property type="evidence" value="ECO:0007669"/>
    <property type="project" value="UniProtKB-KW"/>
</dbReference>
<keyword evidence="1" id="KW-0479">Metal-binding</keyword>
<comment type="caution">
    <text evidence="4">The sequence shown here is derived from an EMBL/GenBank/DDBJ whole genome shotgun (WGS) entry which is preliminary data.</text>
</comment>
<protein>
    <recommendedName>
        <fullName evidence="3">CCHC-type domain-containing protein</fullName>
    </recommendedName>
</protein>
<gene>
    <name evidence="4" type="ORF">KFK09_004008</name>
</gene>
<dbReference type="PANTHER" id="PTHR31286">
    <property type="entry name" value="GLYCINE-RICH CELL WALL STRUCTURAL PROTEIN 1.8-LIKE"/>
    <property type="match status" value="1"/>
</dbReference>
<dbReference type="EMBL" id="JAGYWB010000004">
    <property type="protein sequence ID" value="KAI0524631.1"/>
    <property type="molecule type" value="Genomic_DNA"/>
</dbReference>
<evidence type="ECO:0000256" key="1">
    <source>
        <dbReference type="PROSITE-ProRule" id="PRU00047"/>
    </source>
</evidence>
<dbReference type="InterPro" id="IPR001878">
    <property type="entry name" value="Znf_CCHC"/>
</dbReference>
<keyword evidence="5" id="KW-1185">Reference proteome</keyword>
<keyword evidence="1" id="KW-0862">Zinc</keyword>
<dbReference type="InterPro" id="IPR025836">
    <property type="entry name" value="Zn_knuckle_CX2CX4HX4C"/>
</dbReference>
<dbReference type="InterPro" id="IPR040256">
    <property type="entry name" value="At4g02000-like"/>
</dbReference>
<accession>A0A8T3C4S0</accession>
<dbReference type="GO" id="GO:0003676">
    <property type="term" value="F:nucleic acid binding"/>
    <property type="evidence" value="ECO:0007669"/>
    <property type="project" value="InterPro"/>
</dbReference>
<evidence type="ECO:0000259" key="3">
    <source>
        <dbReference type="PROSITE" id="PS50158"/>
    </source>
</evidence>
<evidence type="ECO:0000313" key="4">
    <source>
        <dbReference type="EMBL" id="KAI0524631.1"/>
    </source>
</evidence>
<dbReference type="PANTHER" id="PTHR31286:SF180">
    <property type="entry name" value="OS10G0362600 PROTEIN"/>
    <property type="match status" value="1"/>
</dbReference>
<reference evidence="4" key="1">
    <citation type="journal article" date="2022" name="Front. Genet.">
        <title>Chromosome-Scale Assembly of the Dendrobium nobile Genome Provides Insights Into the Molecular Mechanism of the Biosynthesis of the Medicinal Active Ingredient of Dendrobium.</title>
        <authorList>
            <person name="Xu Q."/>
            <person name="Niu S.-C."/>
            <person name="Li K.-L."/>
            <person name="Zheng P.-J."/>
            <person name="Zhang X.-J."/>
            <person name="Jia Y."/>
            <person name="Liu Y."/>
            <person name="Niu Y.-X."/>
            <person name="Yu L.-H."/>
            <person name="Chen D.-F."/>
            <person name="Zhang G.-Q."/>
        </authorList>
    </citation>
    <scope>NUCLEOTIDE SEQUENCE</scope>
    <source>
        <tissue evidence="4">Leaf</tissue>
    </source>
</reference>
<evidence type="ECO:0000256" key="2">
    <source>
        <dbReference type="SAM" id="MobiDB-lite"/>
    </source>
</evidence>
<feature type="domain" description="CCHC-type" evidence="3">
    <location>
        <begin position="119"/>
        <end position="134"/>
    </location>
</feature>
<sequence length="169" mass="19088">MEGILMGGPWFVNGDIIGMERWTAEFSTLSLKGLTSPIWIILPHLPLQCWDEVNMARLATMVGRPLMLDGNLFQWGKREFARVCIMVKLDQSLPTGVWVDSISGIFFQRVEYERISSFCYDCGMVGHLKMDCKRGNSTPMDSNVINDNGREKQGVDMQSEENNGSKYGP</sequence>
<feature type="region of interest" description="Disordered" evidence="2">
    <location>
        <begin position="139"/>
        <end position="169"/>
    </location>
</feature>
<dbReference type="AlphaFoldDB" id="A0A8T3C4S0"/>
<evidence type="ECO:0000313" key="5">
    <source>
        <dbReference type="Proteomes" id="UP000829196"/>
    </source>
</evidence>
<dbReference type="PROSITE" id="PS50158">
    <property type="entry name" value="ZF_CCHC"/>
    <property type="match status" value="1"/>
</dbReference>
<dbReference type="Pfam" id="PF14392">
    <property type="entry name" value="zf-CCHC_4"/>
    <property type="match status" value="1"/>
</dbReference>
<dbReference type="OrthoDB" id="786868at2759"/>
<feature type="compositionally biased region" description="Polar residues" evidence="2">
    <location>
        <begin position="160"/>
        <end position="169"/>
    </location>
</feature>
<organism evidence="4 5">
    <name type="scientific">Dendrobium nobile</name>
    <name type="common">Orchid</name>
    <dbReference type="NCBI Taxonomy" id="94219"/>
    <lineage>
        <taxon>Eukaryota</taxon>
        <taxon>Viridiplantae</taxon>
        <taxon>Streptophyta</taxon>
        <taxon>Embryophyta</taxon>
        <taxon>Tracheophyta</taxon>
        <taxon>Spermatophyta</taxon>
        <taxon>Magnoliopsida</taxon>
        <taxon>Liliopsida</taxon>
        <taxon>Asparagales</taxon>
        <taxon>Orchidaceae</taxon>
        <taxon>Epidendroideae</taxon>
        <taxon>Malaxideae</taxon>
        <taxon>Dendrobiinae</taxon>
        <taxon>Dendrobium</taxon>
    </lineage>
</organism>
<keyword evidence="1" id="KW-0863">Zinc-finger</keyword>
<proteinExistence type="predicted"/>